<sequence length="123" mass="13771">MGSEICCNGSHKHTLGQTWRANRWQNTPGPDTYVIPLAFLHCSIPRSDGKANLQPPLQSMGGTQWYSGAVQQRFYKYNYKQVAAHAGTVVLALLQKNGEGFMLTYPQKRAYVCCLRSYVAAEQ</sequence>
<protein>
    <submittedName>
        <fullName evidence="1">Uncharacterized protein</fullName>
    </submittedName>
</protein>
<reference evidence="1" key="1">
    <citation type="submission" date="2021-01" db="EMBL/GenBank/DDBJ databases">
        <authorList>
            <person name="Corre E."/>
            <person name="Pelletier E."/>
            <person name="Niang G."/>
            <person name="Scheremetjew M."/>
            <person name="Finn R."/>
            <person name="Kale V."/>
            <person name="Holt S."/>
            <person name="Cochrane G."/>
            <person name="Meng A."/>
            <person name="Brown T."/>
            <person name="Cohen L."/>
        </authorList>
    </citation>
    <scope>NUCLEOTIDE SEQUENCE</scope>
    <source>
        <strain evidence="1">CCMP1594</strain>
    </source>
</reference>
<accession>A0A7S4GAJ8</accession>
<dbReference type="EMBL" id="HBJA01121598">
    <property type="protein sequence ID" value="CAE0830560.1"/>
    <property type="molecule type" value="Transcribed_RNA"/>
</dbReference>
<gene>
    <name evidence="1" type="ORF">EGYM00163_LOCUS41841</name>
</gene>
<dbReference type="AlphaFoldDB" id="A0A7S4GAJ8"/>
<name>A0A7S4GAJ8_9EUGL</name>
<organism evidence="1">
    <name type="scientific">Eutreptiella gymnastica</name>
    <dbReference type="NCBI Taxonomy" id="73025"/>
    <lineage>
        <taxon>Eukaryota</taxon>
        <taxon>Discoba</taxon>
        <taxon>Euglenozoa</taxon>
        <taxon>Euglenida</taxon>
        <taxon>Spirocuta</taxon>
        <taxon>Euglenophyceae</taxon>
        <taxon>Eutreptiales</taxon>
        <taxon>Eutreptiaceae</taxon>
        <taxon>Eutreptiella</taxon>
    </lineage>
</organism>
<evidence type="ECO:0000313" key="1">
    <source>
        <dbReference type="EMBL" id="CAE0830560.1"/>
    </source>
</evidence>
<proteinExistence type="predicted"/>